<dbReference type="EMBL" id="QXHD01000003">
    <property type="protein sequence ID" value="NEZ54312.1"/>
    <property type="molecule type" value="Genomic_DNA"/>
</dbReference>
<dbReference type="Proteomes" id="UP000481033">
    <property type="component" value="Unassembled WGS sequence"/>
</dbReference>
<keyword evidence="3" id="KW-1185">Reference proteome</keyword>
<dbReference type="AlphaFoldDB" id="A0A6M0REY3"/>
<protein>
    <submittedName>
        <fullName evidence="2">Uncharacterized protein</fullName>
    </submittedName>
</protein>
<proteinExistence type="predicted"/>
<feature type="coiled-coil region" evidence="1">
    <location>
        <begin position="24"/>
        <end position="51"/>
    </location>
</feature>
<accession>A0A6M0REY3</accession>
<sequence length="129" mass="14493">MSELPRIKTPQRPGYALDEYPHAIAKAQTYITNLEQDIAATKAEITVVEQTIDQQVAFDKELKNDGQRKAKRKELLAQDPGYDLLTGRLDSTKRTRSRAEIRLNLLVNQFTVAKIEARAATARQLSIAA</sequence>
<evidence type="ECO:0000256" key="1">
    <source>
        <dbReference type="SAM" id="Coils"/>
    </source>
</evidence>
<evidence type="ECO:0000313" key="3">
    <source>
        <dbReference type="Proteomes" id="UP000481033"/>
    </source>
</evidence>
<reference evidence="2 3" key="1">
    <citation type="journal article" date="2020" name="Microb. Ecol.">
        <title>Ecogenomics of the Marine Benthic Filamentous Cyanobacterium Adonisia.</title>
        <authorList>
            <person name="Walter J.M."/>
            <person name="Coutinho F.H."/>
            <person name="Leomil L."/>
            <person name="Hargreaves P.I."/>
            <person name="Campeao M.E."/>
            <person name="Vieira V.V."/>
            <person name="Silva B.S."/>
            <person name="Fistarol G.O."/>
            <person name="Salomon P.S."/>
            <person name="Sawabe T."/>
            <person name="Mino S."/>
            <person name="Hosokawa M."/>
            <person name="Miyashita H."/>
            <person name="Maruyama F."/>
            <person name="van Verk M.C."/>
            <person name="Dutilh B.E."/>
            <person name="Thompson C.C."/>
            <person name="Thompson F.L."/>
        </authorList>
    </citation>
    <scope>NUCLEOTIDE SEQUENCE [LARGE SCALE GENOMIC DNA]</scope>
    <source>
        <strain evidence="2 3">CCMR0081</strain>
    </source>
</reference>
<name>A0A6M0REY3_9CYAN</name>
<dbReference type="RefSeq" id="WP_163695837.1">
    <property type="nucleotide sequence ID" value="NZ_QXHD01000003.1"/>
</dbReference>
<keyword evidence="1" id="KW-0175">Coiled coil</keyword>
<comment type="caution">
    <text evidence="2">The sequence shown here is derived from an EMBL/GenBank/DDBJ whole genome shotgun (WGS) entry which is preliminary data.</text>
</comment>
<organism evidence="2 3">
    <name type="scientific">Adonisia turfae CCMR0081</name>
    <dbReference type="NCBI Taxonomy" id="2292702"/>
    <lineage>
        <taxon>Bacteria</taxon>
        <taxon>Bacillati</taxon>
        <taxon>Cyanobacteriota</taxon>
        <taxon>Adonisia</taxon>
        <taxon>Adonisia turfae</taxon>
    </lineage>
</organism>
<evidence type="ECO:0000313" key="2">
    <source>
        <dbReference type="EMBL" id="NEZ54312.1"/>
    </source>
</evidence>
<gene>
    <name evidence="2" type="ORF">DXZ20_01070</name>
</gene>